<dbReference type="SUPFAM" id="SSF51126">
    <property type="entry name" value="Pectin lyase-like"/>
    <property type="match status" value="1"/>
</dbReference>
<comment type="similarity">
    <text evidence="2">In the N-terminal section; belongs to the PMEI family.</text>
</comment>
<gene>
    <name evidence="8" type="ORF">F3Y22_tig00112949pilonHSYRG00009</name>
</gene>
<evidence type="ECO:0000313" key="8">
    <source>
        <dbReference type="EMBL" id="KAE8663514.1"/>
    </source>
</evidence>
<feature type="transmembrane region" description="Helical" evidence="6">
    <location>
        <begin position="20"/>
        <end position="39"/>
    </location>
</feature>
<keyword evidence="6" id="KW-0812">Transmembrane</keyword>
<dbReference type="Pfam" id="PF01095">
    <property type="entry name" value="Pectinesterase"/>
    <property type="match status" value="1"/>
</dbReference>
<proteinExistence type="inferred from homology"/>
<organism evidence="8 9">
    <name type="scientific">Hibiscus syriacus</name>
    <name type="common">Rose of Sharon</name>
    <dbReference type="NCBI Taxonomy" id="106335"/>
    <lineage>
        <taxon>Eukaryota</taxon>
        <taxon>Viridiplantae</taxon>
        <taxon>Streptophyta</taxon>
        <taxon>Embryophyta</taxon>
        <taxon>Tracheophyta</taxon>
        <taxon>Spermatophyta</taxon>
        <taxon>Magnoliopsida</taxon>
        <taxon>eudicotyledons</taxon>
        <taxon>Gunneridae</taxon>
        <taxon>Pentapetalae</taxon>
        <taxon>rosids</taxon>
        <taxon>malvids</taxon>
        <taxon>Malvales</taxon>
        <taxon>Malvaceae</taxon>
        <taxon>Malvoideae</taxon>
        <taxon>Hibiscus</taxon>
    </lineage>
</organism>
<reference evidence="8" key="1">
    <citation type="submission" date="2019-09" db="EMBL/GenBank/DDBJ databases">
        <title>Draft genome information of white flower Hibiscus syriacus.</title>
        <authorList>
            <person name="Kim Y.-M."/>
        </authorList>
    </citation>
    <scope>NUCLEOTIDE SEQUENCE [LARGE SCALE GENOMIC DNA]</scope>
    <source>
        <strain evidence="8">YM2019G1</strain>
    </source>
</reference>
<dbReference type="GO" id="GO:0030599">
    <property type="term" value="F:pectinesterase activity"/>
    <property type="evidence" value="ECO:0007669"/>
    <property type="project" value="InterPro"/>
</dbReference>
<accession>A0A6A2Y4J5</accession>
<comment type="similarity">
    <text evidence="3">In the C-terminal section; belongs to the pectinesterase family.</text>
</comment>
<dbReference type="InterPro" id="IPR006501">
    <property type="entry name" value="Pectinesterase_inhib_dom"/>
</dbReference>
<dbReference type="SMART" id="SM00856">
    <property type="entry name" value="PMEI"/>
    <property type="match status" value="1"/>
</dbReference>
<evidence type="ECO:0000313" key="9">
    <source>
        <dbReference type="Proteomes" id="UP000436088"/>
    </source>
</evidence>
<dbReference type="InterPro" id="IPR011050">
    <property type="entry name" value="Pectin_lyase_fold/virulence"/>
</dbReference>
<keyword evidence="5" id="KW-0063">Aspartyl esterase</keyword>
<evidence type="ECO:0000256" key="3">
    <source>
        <dbReference type="ARBA" id="ARBA00007786"/>
    </source>
</evidence>
<dbReference type="GO" id="GO:0004857">
    <property type="term" value="F:enzyme inhibitor activity"/>
    <property type="evidence" value="ECO:0007669"/>
    <property type="project" value="InterPro"/>
</dbReference>
<dbReference type="InterPro" id="IPR000070">
    <property type="entry name" value="Pectinesterase_cat"/>
</dbReference>
<dbReference type="CDD" id="cd15798">
    <property type="entry name" value="PMEI-like_3"/>
    <property type="match status" value="1"/>
</dbReference>
<keyword evidence="6" id="KW-0472">Membrane</keyword>
<dbReference type="FunFam" id="1.20.140.40:FF:000001">
    <property type="entry name" value="Pectinesterase"/>
    <property type="match status" value="1"/>
</dbReference>
<dbReference type="SUPFAM" id="SSF101148">
    <property type="entry name" value="Plant invertase/pectin methylesterase inhibitor"/>
    <property type="match status" value="1"/>
</dbReference>
<comment type="caution">
    <text evidence="8">The sequence shown here is derived from an EMBL/GenBank/DDBJ whole genome shotgun (WGS) entry which is preliminary data.</text>
</comment>
<dbReference type="InterPro" id="IPR012334">
    <property type="entry name" value="Pectin_lyas_fold"/>
</dbReference>
<dbReference type="GO" id="GO:0045490">
    <property type="term" value="P:pectin catabolic process"/>
    <property type="evidence" value="ECO:0007669"/>
    <property type="project" value="UniProtKB-UniPathway"/>
</dbReference>
<dbReference type="Gene3D" id="1.20.140.40">
    <property type="entry name" value="Invertase/pectin methylesterase inhibitor family protein"/>
    <property type="match status" value="1"/>
</dbReference>
<evidence type="ECO:0000256" key="1">
    <source>
        <dbReference type="ARBA" id="ARBA00005184"/>
    </source>
</evidence>
<feature type="domain" description="Pectinesterase inhibitor" evidence="7">
    <location>
        <begin position="50"/>
        <end position="200"/>
    </location>
</feature>
<dbReference type="Proteomes" id="UP000436088">
    <property type="component" value="Unassembled WGS sequence"/>
</dbReference>
<keyword evidence="4" id="KW-0378">Hydrolase</keyword>
<keyword evidence="6" id="KW-1133">Transmembrane helix</keyword>
<name>A0A6A2Y4J5_HIBSY</name>
<evidence type="ECO:0000256" key="6">
    <source>
        <dbReference type="SAM" id="Phobius"/>
    </source>
</evidence>
<dbReference type="UniPathway" id="UPA00545">
    <property type="reaction ID" value="UER00823"/>
</dbReference>
<dbReference type="GO" id="GO:0042545">
    <property type="term" value="P:cell wall modification"/>
    <property type="evidence" value="ECO:0007669"/>
    <property type="project" value="InterPro"/>
</dbReference>
<evidence type="ECO:0000256" key="4">
    <source>
        <dbReference type="ARBA" id="ARBA00022801"/>
    </source>
</evidence>
<dbReference type="EMBL" id="VEPZ02001672">
    <property type="protein sequence ID" value="KAE8663514.1"/>
    <property type="molecule type" value="Genomic_DNA"/>
</dbReference>
<dbReference type="AlphaFoldDB" id="A0A6A2Y4J5"/>
<sequence length="471" mass="53061">MNFIKQGKNDDEEEEINKDVAGISILLVAAVVICVVSTTSSGHDNNTLTLEMKAASKFCSSTEYQESCFDTLSSANNDDPKVLVAKAILAAKEAVKKFLSYLEPLIVEAKNNSLTHMALEDCKNMMKYAADSLWASYFDIRDGNMSDISDRINDLRTWLSAVLSYQQWCLDGFEHDRGMKEIVQKGIVDARELTCNALTIVTNLIHNSKSIPDAVVAQDGRGQFKTIDAALAAAPKRSNVRHVIYIKAGICEEHITVETQYTNILMYGDAAIGNGFIAKSMGFQSTAGPAKHQAVAFRVQSDKSSFFIYRMDGYQDTLYNQANRQFFLNCVISGTIDFIIGDSATIIQNSLIIMKRAMNNKFNTVTAQGKDYIDENTRIIIQNCRIVPEKKLFHDRFRIATYLGRPWKKFFTTVIMESALGDFIRPEGWMWFDQSDKVKYKETVYYGEYNNSGPGADLNARVKWKGYHRMN</sequence>
<dbReference type="InterPro" id="IPR035513">
    <property type="entry name" value="Invertase/methylesterase_inhib"/>
</dbReference>
<dbReference type="Pfam" id="PF04043">
    <property type="entry name" value="PMEI"/>
    <property type="match status" value="1"/>
</dbReference>
<protein>
    <submittedName>
        <fullName evidence="8">Peptide chain release factor</fullName>
    </submittedName>
</protein>
<keyword evidence="9" id="KW-1185">Reference proteome</keyword>
<comment type="pathway">
    <text evidence="1">Glycan metabolism; pectin degradation; 2-dehydro-3-deoxy-D-gluconate from pectin: step 1/5.</text>
</comment>
<dbReference type="Gene3D" id="2.160.20.10">
    <property type="entry name" value="Single-stranded right-handed beta-helix, Pectin lyase-like"/>
    <property type="match status" value="1"/>
</dbReference>
<evidence type="ECO:0000256" key="2">
    <source>
        <dbReference type="ARBA" id="ARBA00006027"/>
    </source>
</evidence>
<evidence type="ECO:0000259" key="7">
    <source>
        <dbReference type="SMART" id="SM00856"/>
    </source>
</evidence>
<evidence type="ECO:0000256" key="5">
    <source>
        <dbReference type="ARBA" id="ARBA00023085"/>
    </source>
</evidence>
<dbReference type="PANTHER" id="PTHR31707">
    <property type="entry name" value="PECTINESTERASE"/>
    <property type="match status" value="1"/>
</dbReference>
<dbReference type="NCBIfam" id="TIGR01614">
    <property type="entry name" value="PME_inhib"/>
    <property type="match status" value="1"/>
</dbReference>